<evidence type="ECO:0000313" key="4">
    <source>
        <dbReference type="Proteomes" id="UP000007882"/>
    </source>
</evidence>
<reference evidence="3 4" key="1">
    <citation type="submission" date="2012-02" db="EMBL/GenBank/DDBJ databases">
        <title>Complete genome sequence of Actinoplanes missouriensis 431 (= NBRC 102363).</title>
        <authorList>
            <person name="Ohnishi Y."/>
            <person name="Ishikawa J."/>
            <person name="Sekine M."/>
            <person name="Hosoyama A."/>
            <person name="Harada T."/>
            <person name="Narita H."/>
            <person name="Hata T."/>
            <person name="Konno Y."/>
            <person name="Tutikane K."/>
            <person name="Fujita N."/>
            <person name="Horinouchi S."/>
            <person name="Hayakawa M."/>
        </authorList>
    </citation>
    <scope>NUCLEOTIDE SEQUENCE [LARGE SCALE GENOMIC DNA]</scope>
    <source>
        <strain evidence="4">ATCC 14538 / DSM 43046 / CBS 188.64 / JCM 3121 / NBRC 102363 / NCIMB 12654 / NRRL B-3342 / UNCC 431</strain>
    </source>
</reference>
<organism evidence="3 4">
    <name type="scientific">Actinoplanes missouriensis (strain ATCC 14538 / DSM 43046 / CBS 188.64 / JCM 3121 / NBRC 102363 / NCIMB 12654 / NRRL B-3342 / UNCC 431)</name>
    <dbReference type="NCBI Taxonomy" id="512565"/>
    <lineage>
        <taxon>Bacteria</taxon>
        <taxon>Bacillati</taxon>
        <taxon>Actinomycetota</taxon>
        <taxon>Actinomycetes</taxon>
        <taxon>Micromonosporales</taxon>
        <taxon>Micromonosporaceae</taxon>
        <taxon>Actinoplanes</taxon>
    </lineage>
</organism>
<accession>I0HBZ2</accession>
<gene>
    <name evidence="3" type="ordered locus">AMIS_53090</name>
</gene>
<dbReference type="PATRIC" id="fig|512565.3.peg.5303"/>
<dbReference type="InterPro" id="IPR027417">
    <property type="entry name" value="P-loop_NTPase"/>
</dbReference>
<proteinExistence type="predicted"/>
<protein>
    <recommendedName>
        <fullName evidence="2">NACHT domain-containing protein</fullName>
    </recommendedName>
</protein>
<dbReference type="SUPFAM" id="SSF52540">
    <property type="entry name" value="P-loop containing nucleoside triphosphate hydrolases"/>
    <property type="match status" value="1"/>
</dbReference>
<feature type="domain" description="NACHT" evidence="2">
    <location>
        <begin position="299"/>
        <end position="483"/>
    </location>
</feature>
<dbReference type="Gene3D" id="3.40.50.300">
    <property type="entry name" value="P-loop containing nucleotide triphosphate hydrolases"/>
    <property type="match status" value="1"/>
</dbReference>
<dbReference type="HOGENOM" id="CLU_310950_0_0_11"/>
<dbReference type="KEGG" id="ams:AMIS_53090"/>
<dbReference type="InterPro" id="IPR007111">
    <property type="entry name" value="NACHT_NTPase"/>
</dbReference>
<name>I0HBZ2_ACTM4</name>
<dbReference type="Proteomes" id="UP000007882">
    <property type="component" value="Chromosome"/>
</dbReference>
<evidence type="ECO:0000256" key="1">
    <source>
        <dbReference type="SAM" id="MobiDB-lite"/>
    </source>
</evidence>
<feature type="region of interest" description="Disordered" evidence="1">
    <location>
        <begin position="100"/>
        <end position="137"/>
    </location>
</feature>
<evidence type="ECO:0000313" key="3">
    <source>
        <dbReference type="EMBL" id="BAL90529.1"/>
    </source>
</evidence>
<dbReference type="EMBL" id="AP012319">
    <property type="protein sequence ID" value="BAL90529.1"/>
    <property type="molecule type" value="Genomic_DNA"/>
</dbReference>
<dbReference type="eggNOG" id="COG5635">
    <property type="taxonomic scope" value="Bacteria"/>
</dbReference>
<sequence length="945" mass="105496">MSMEFVLDRIGPNSFKVLVADLTRELTKLSLKVIDTGTLHFPADTPPTTVRWPSFLQGGVWTGHTVIDCLYVPKESRSSWTAAEFRAALAQRLDKEFQTRERARAVQDGDGFPPNPFDYRPPDYRPPDYSSGAAPPLPPEPSPVFTDYLVIATNLPASVISPPDCSRLLAEHAEALGLKGWKIWDLTTLTTMLAQAEPVRRKYLSEIAPDDVFSRLHEYDLGVTKPVLDLFMTQATNELDGEKYVRLSQAGDATAGKIPLSQVGVDLPVKGEAKMAARLIIEAADTASPFHRSGPVPNVLLLGGPGQGKSTIAQLIGQCYRTALLDGSLSPQRTSHALLVSLQKGLQEARIPRPRLRRWPVRVNLAEYVDWAARHHQSLITYIAEAATPFVEGMTGRKLRSWLKAWPWLLILDGFDEVASAHDRDTLMQQLRNFMNESESLGGDVFVLATTRPQGYAGEFSQHGYQSVELASLERQQAVDYGLKLAQARHSDDPEMRKKVSERINVAANDKFTARLMRSPLQVTIMSILLEARERVPRARYALFNGYYETIYARETTKKDSFRELLENRDRDIHELHNWLGLMLQVKSEQAGDLDASIPADDLRLKVVQRLRDEGYDQAKATKLAQQIIEALIERLVLIVPKRDREYGFEVRSIQEFFAARAIVSGSDTAVLHRMGQIIEPAHWRNTWLFAAGKAFSEREHIRRDIVTLLTDIDSRDLVRMLVSPGADLAFDLLDDEVANNVPVLQRLLFDRALELLKYPPDHDLRRRAPVLFQQAALADADYLAVKLDQAIAQAAGGTPAQVEAAHAVLRLAGQRATPLALKLRQRLRALERETDPSRLTGEAVTRRITDAWDRSLRDSHLSVPDDATAKAFLTQAMTSSTEEPLHWDYLDSCLSRPAVAAALARATLATAEIDAAMASKLRDLIRLWVQRKASGAGLLDDTDA</sequence>
<dbReference type="AlphaFoldDB" id="I0HBZ2"/>
<keyword evidence="4" id="KW-1185">Reference proteome</keyword>
<dbReference type="Pfam" id="PF05729">
    <property type="entry name" value="NACHT"/>
    <property type="match status" value="1"/>
</dbReference>
<dbReference type="STRING" id="512565.AMIS_53090"/>
<evidence type="ECO:0000259" key="2">
    <source>
        <dbReference type="Pfam" id="PF05729"/>
    </source>
</evidence>